<dbReference type="AlphaFoldDB" id="A0A1I7SPQ9"/>
<accession>A0A1I7SPQ9</accession>
<evidence type="ECO:0000313" key="1">
    <source>
        <dbReference type="Proteomes" id="UP000095284"/>
    </source>
</evidence>
<sequence length="51" mass="5563">MSGRVTGESCGRDGMLGKPWAMEKAKTQRTTTHFILGVSLFSNGFEILMKG</sequence>
<dbReference type="Proteomes" id="UP000095284">
    <property type="component" value="Unplaced"/>
</dbReference>
<organism evidence="1 2">
    <name type="scientific">Bursaphelenchus xylophilus</name>
    <name type="common">Pinewood nematode worm</name>
    <name type="synonym">Aphelenchoides xylophilus</name>
    <dbReference type="NCBI Taxonomy" id="6326"/>
    <lineage>
        <taxon>Eukaryota</taxon>
        <taxon>Metazoa</taxon>
        <taxon>Ecdysozoa</taxon>
        <taxon>Nematoda</taxon>
        <taxon>Chromadorea</taxon>
        <taxon>Rhabditida</taxon>
        <taxon>Tylenchina</taxon>
        <taxon>Tylenchomorpha</taxon>
        <taxon>Aphelenchoidea</taxon>
        <taxon>Aphelenchoididae</taxon>
        <taxon>Bursaphelenchus</taxon>
    </lineage>
</organism>
<protein>
    <submittedName>
        <fullName evidence="2">Uncharacterized protein</fullName>
    </submittedName>
</protein>
<evidence type="ECO:0000313" key="2">
    <source>
        <dbReference type="WBParaSite" id="BXY_1505200.1"/>
    </source>
</evidence>
<proteinExistence type="predicted"/>
<reference evidence="2" key="1">
    <citation type="submission" date="2016-11" db="UniProtKB">
        <authorList>
            <consortium name="WormBaseParasite"/>
        </authorList>
    </citation>
    <scope>IDENTIFICATION</scope>
</reference>
<dbReference type="WBParaSite" id="BXY_1505200.1">
    <property type="protein sequence ID" value="BXY_1505200.1"/>
    <property type="gene ID" value="BXY_1505200"/>
</dbReference>
<name>A0A1I7SPQ9_BURXY</name>